<accession>A0A166EFY8</accession>
<dbReference type="PROSITE" id="PS50966">
    <property type="entry name" value="ZF_SWIM"/>
    <property type="match status" value="1"/>
</dbReference>
<evidence type="ECO:0000256" key="4">
    <source>
        <dbReference type="PROSITE-ProRule" id="PRU00325"/>
    </source>
</evidence>
<gene>
    <name evidence="8" type="ORF">FIBSPDRAFT_895554</name>
</gene>
<keyword evidence="9" id="KW-1185">Reference proteome</keyword>
<evidence type="ECO:0000259" key="6">
    <source>
        <dbReference type="PROSITE" id="PS50600"/>
    </source>
</evidence>
<evidence type="ECO:0000256" key="5">
    <source>
        <dbReference type="SAM" id="MobiDB-lite"/>
    </source>
</evidence>
<feature type="region of interest" description="Disordered" evidence="5">
    <location>
        <begin position="68"/>
        <end position="94"/>
    </location>
</feature>
<feature type="compositionally biased region" description="Basic and acidic residues" evidence="5">
    <location>
        <begin position="922"/>
        <end position="935"/>
    </location>
</feature>
<evidence type="ECO:0000313" key="9">
    <source>
        <dbReference type="Proteomes" id="UP000076532"/>
    </source>
</evidence>
<keyword evidence="4" id="KW-0863">Zinc-finger</keyword>
<evidence type="ECO:0008006" key="10">
    <source>
        <dbReference type="Google" id="ProtNLM"/>
    </source>
</evidence>
<sequence length="943" mass="106030">MPNKKKPKSARFYNVTEHPHSDPLTEMALLCDCRDFRQTGKRCEHTIAAGLYRDFGDPSVWEELETVRNARGPRSKGIQGSSRKATKKDGRLNEMTLRQDHTVRKESDSFYKRSDSWNPFEDDDSGMECIVQPVGQPNTDSHTVEGVPANARSSDAAGGFVSLAGVSSGRPANMRPLQPWRKPAPAAKGKFATSRSISRTAPRPRVVFAKKRGRKGLYGLNSLLPPHKIIFAQPKARKKLNSRKAGAAAGELQPASSFYNDVGSFQPEIWAPPKIENIEPEKAEMIAPLGSPLDQQFSEPTSLHLDEERWMDVGISDWTPSTTEMRHDEIWVFVDMLNALSDTLFLGWNVLPNHYHHLAEELHAGKPAEAELPDTQERTMRQVFDYYAGRQLMQGCLIFHYDPVRRHWVLFYRSHKPEACMICIDPLGVHPEVLSTKAMNRIVHYGNPDKLAEKPRNNGYNIHELDVQKDGASCGFWAVTFGLLVLFGVDFDQGDCLDRLRESGMIVSLKKCLQDMWLSWRMDSQGLERWALREFANLFNIDLSRLPLPLGSCVTSLKIGVRPSHIKPHGKHLENSQLAPTEIADTTSISASPLALSPSSTPSPMPVELPQWDPEDPTPIVFHDAWLVARELKVRKGVPVKANRQWQGSQMGTRLLGLTSLQRLNPGQQINDEIVNMVVAAIANKQTAIWTPSSFFFSQIFDCYSGRNEWKRIHKITSKRFSTHLQINLPINLPEEGHWLLVIINLTNKCLKVYDSWGPSFHLNQKIPSWRETSHCQRITVVEDWLAREFIEHDLPFDWSLWDINTTPEDTLLQKNSVDCGWHMLLHAWLHSMVVDRALQSHADVRAIRAFRAAVVLDVLAKASQVQDSVNGLQLQLRGPVLAAAASDKSMSPLTSLPSSPALMGLAGNGEGYGDVSEYCGAEKDRRTSTRERKSTSAFVGKK</sequence>
<organism evidence="8 9">
    <name type="scientific">Athelia psychrophila</name>
    <dbReference type="NCBI Taxonomy" id="1759441"/>
    <lineage>
        <taxon>Eukaryota</taxon>
        <taxon>Fungi</taxon>
        <taxon>Dikarya</taxon>
        <taxon>Basidiomycota</taxon>
        <taxon>Agaricomycotina</taxon>
        <taxon>Agaricomycetes</taxon>
        <taxon>Agaricomycetidae</taxon>
        <taxon>Atheliales</taxon>
        <taxon>Atheliaceae</taxon>
        <taxon>Athelia</taxon>
    </lineage>
</organism>
<dbReference type="GO" id="GO:0008270">
    <property type="term" value="F:zinc ion binding"/>
    <property type="evidence" value="ECO:0007669"/>
    <property type="project" value="UniProtKB-KW"/>
</dbReference>
<dbReference type="InterPro" id="IPR003653">
    <property type="entry name" value="Peptidase_C48_C"/>
</dbReference>
<name>A0A166EFY8_9AGAM</name>
<proteinExistence type="inferred from homology"/>
<keyword evidence="2" id="KW-0645">Protease</keyword>
<evidence type="ECO:0000256" key="3">
    <source>
        <dbReference type="ARBA" id="ARBA00022801"/>
    </source>
</evidence>
<evidence type="ECO:0000259" key="7">
    <source>
        <dbReference type="PROSITE" id="PS50966"/>
    </source>
</evidence>
<dbReference type="Gene3D" id="3.40.395.10">
    <property type="entry name" value="Adenoviral Proteinase, Chain A"/>
    <property type="match status" value="1"/>
</dbReference>
<dbReference type="GO" id="GO:0008234">
    <property type="term" value="F:cysteine-type peptidase activity"/>
    <property type="evidence" value="ECO:0007669"/>
    <property type="project" value="InterPro"/>
</dbReference>
<keyword evidence="3" id="KW-0378">Hydrolase</keyword>
<comment type="similarity">
    <text evidence="1">Belongs to the peptidase C48 family.</text>
</comment>
<dbReference type="OrthoDB" id="3052060at2759"/>
<evidence type="ECO:0000256" key="2">
    <source>
        <dbReference type="ARBA" id="ARBA00022670"/>
    </source>
</evidence>
<dbReference type="EMBL" id="KV417601">
    <property type="protein sequence ID" value="KZP15727.1"/>
    <property type="molecule type" value="Genomic_DNA"/>
</dbReference>
<dbReference type="STRING" id="436010.A0A166EFY8"/>
<feature type="region of interest" description="Disordered" evidence="5">
    <location>
        <begin position="922"/>
        <end position="943"/>
    </location>
</feature>
<dbReference type="InterPro" id="IPR007527">
    <property type="entry name" value="Znf_SWIM"/>
</dbReference>
<reference evidence="8 9" key="1">
    <citation type="journal article" date="2016" name="Mol. Biol. Evol.">
        <title>Comparative Genomics of Early-Diverging Mushroom-Forming Fungi Provides Insights into the Origins of Lignocellulose Decay Capabilities.</title>
        <authorList>
            <person name="Nagy L.G."/>
            <person name="Riley R."/>
            <person name="Tritt A."/>
            <person name="Adam C."/>
            <person name="Daum C."/>
            <person name="Floudas D."/>
            <person name="Sun H."/>
            <person name="Yadav J.S."/>
            <person name="Pangilinan J."/>
            <person name="Larsson K.H."/>
            <person name="Matsuura K."/>
            <person name="Barry K."/>
            <person name="Labutti K."/>
            <person name="Kuo R."/>
            <person name="Ohm R.A."/>
            <person name="Bhattacharya S.S."/>
            <person name="Shirouzu T."/>
            <person name="Yoshinaga Y."/>
            <person name="Martin F.M."/>
            <person name="Grigoriev I.V."/>
            <person name="Hibbett D.S."/>
        </authorList>
    </citation>
    <scope>NUCLEOTIDE SEQUENCE [LARGE SCALE GENOMIC DNA]</scope>
    <source>
        <strain evidence="8 9">CBS 109695</strain>
    </source>
</reference>
<dbReference type="PROSITE" id="PS50600">
    <property type="entry name" value="ULP_PROTEASE"/>
    <property type="match status" value="1"/>
</dbReference>
<protein>
    <recommendedName>
        <fullName evidence="10">Ubiquitin-like protease family profile domain-containing protein</fullName>
    </recommendedName>
</protein>
<evidence type="ECO:0000313" key="8">
    <source>
        <dbReference type="EMBL" id="KZP15727.1"/>
    </source>
</evidence>
<feature type="domain" description="Ubiquitin-like protease family profile" evidence="6">
    <location>
        <begin position="654"/>
        <end position="831"/>
    </location>
</feature>
<dbReference type="InterPro" id="IPR038765">
    <property type="entry name" value="Papain-like_cys_pep_sf"/>
</dbReference>
<evidence type="ECO:0000256" key="1">
    <source>
        <dbReference type="ARBA" id="ARBA00005234"/>
    </source>
</evidence>
<dbReference type="GO" id="GO:0006508">
    <property type="term" value="P:proteolysis"/>
    <property type="evidence" value="ECO:0007669"/>
    <property type="project" value="UniProtKB-KW"/>
</dbReference>
<dbReference type="Proteomes" id="UP000076532">
    <property type="component" value="Unassembled WGS sequence"/>
</dbReference>
<dbReference type="SUPFAM" id="SSF54001">
    <property type="entry name" value="Cysteine proteinases"/>
    <property type="match status" value="2"/>
</dbReference>
<dbReference type="GO" id="GO:0019783">
    <property type="term" value="F:ubiquitin-like protein peptidase activity"/>
    <property type="evidence" value="ECO:0007669"/>
    <property type="project" value="UniProtKB-ARBA"/>
</dbReference>
<keyword evidence="4" id="KW-0479">Metal-binding</keyword>
<dbReference type="AlphaFoldDB" id="A0A166EFY8"/>
<dbReference type="Pfam" id="PF02902">
    <property type="entry name" value="Peptidase_C48"/>
    <property type="match status" value="1"/>
</dbReference>
<feature type="region of interest" description="Disordered" evidence="5">
    <location>
        <begin position="170"/>
        <end position="196"/>
    </location>
</feature>
<keyword evidence="4" id="KW-0862">Zinc</keyword>
<feature type="domain" description="SWIM-type" evidence="7">
    <location>
        <begin position="13"/>
        <end position="54"/>
    </location>
</feature>